<protein>
    <submittedName>
        <fullName evidence="1">Uncharacterized protein</fullName>
    </submittedName>
</protein>
<keyword evidence="2" id="KW-1185">Reference proteome</keyword>
<name>A0ACD3BEV4_9AGAR</name>
<dbReference type="EMBL" id="ML208260">
    <property type="protein sequence ID" value="TFK76563.1"/>
    <property type="molecule type" value="Genomic_DNA"/>
</dbReference>
<proteinExistence type="predicted"/>
<sequence>MASTYQPIAPISLHGFVPPVSALCFDPVADSLWIGSDAGLVAAYHTTRGVRGVSFPVGTPSAIQKIVAGDNFVRASATRGNSLGSWAKSGINKWFYTSSSNVTTFSSSQSITAVANVNPELILVNSSTGDLVRQVQLQSLVTQLQFNHLMLISGSADGIVRLHDSRTGTTKAGGEGQVRAHLGGIQGLQTSGNYIFTFGLGQRQPRPFIDPLVKVYDIRTFRPLPPIPFSSGPSFIHVLPQRLSTVAIVSNQGLVNVVDASNPGASEFYQLDIASVLTASAISPTSMYMAFGDADGMVHLLSQAENGSVPLNGFDGQAIEWADTPAPLPEIEWTDDTPLNSIGLPYYETPLLSSWTAQFAVSGSFSPPPPKIPSQVLNSMRTNDNIAYASLPRELRSRRNVTSTGTRKHNGRFRSGKSRATEDEEGLTAFDPVGDQVPQAYRQVEIEYSKFGVEDFDFAFYNRTNYSGLESHILNSYTNALVQVMHYSWPIRKLVKAHIAANCPREHCLSCELGFAVRMLEDANGTNCQSSNFCKTVGVLAHSSNALELVDYGRDASAVDYAHKIQAFHRFLIDHLSVEGNVFLPNAIQLRRSRWHNANTSQPITQFLGIGGKNVSSCLNCGTVREKDNTTHIIEMAYPRKNESSVPTDFNSILRSSILRQFSHKATCQSCKQVAQFTSKRAVSTQELPLILAVNTCVYNEESLSFWQDNRNQTFLQPYVRLNGQQADGNDDEELVEYELRAVIVQVLHRDKNSHLVALVKVPDAQKQEGTKSPWHIFNDFVVQNLTEEEALSFPDVWKIPAILYLERKGLEQEVDLSRLPDGIEPSILSRDTSISLHRDPTRVRHECLRPEELPRPGTLVAIDAEFVSMQQEESELRSDGSNKVLRPARLSLARVSVLRGDGLKQGLPLIDDHIHTSEIIVDYLTEYSGIKFGDLDPNISPYTLTPLKLVYKKLRLLVDRGCIFIGHGLSKDFRIINIFVPPEQVIDTVDLYFLPSRQRRLSLRFLSWIVLDQTIQTDTHDSIEDARSALNLYNKYIEFEEEGIFNEKLDEVYKEGRRYVHLLLLR</sequence>
<evidence type="ECO:0000313" key="1">
    <source>
        <dbReference type="EMBL" id="TFK76563.1"/>
    </source>
</evidence>
<gene>
    <name evidence="1" type="ORF">BDN72DRAFT_785586</name>
</gene>
<reference evidence="1 2" key="1">
    <citation type="journal article" date="2019" name="Nat. Ecol. Evol.">
        <title>Megaphylogeny resolves global patterns of mushroom evolution.</title>
        <authorList>
            <person name="Varga T."/>
            <person name="Krizsan K."/>
            <person name="Foldi C."/>
            <person name="Dima B."/>
            <person name="Sanchez-Garcia M."/>
            <person name="Sanchez-Ramirez S."/>
            <person name="Szollosi G.J."/>
            <person name="Szarkandi J.G."/>
            <person name="Papp V."/>
            <person name="Albert L."/>
            <person name="Andreopoulos W."/>
            <person name="Angelini C."/>
            <person name="Antonin V."/>
            <person name="Barry K.W."/>
            <person name="Bougher N.L."/>
            <person name="Buchanan P."/>
            <person name="Buyck B."/>
            <person name="Bense V."/>
            <person name="Catcheside P."/>
            <person name="Chovatia M."/>
            <person name="Cooper J."/>
            <person name="Damon W."/>
            <person name="Desjardin D."/>
            <person name="Finy P."/>
            <person name="Geml J."/>
            <person name="Haridas S."/>
            <person name="Hughes K."/>
            <person name="Justo A."/>
            <person name="Karasinski D."/>
            <person name="Kautmanova I."/>
            <person name="Kiss B."/>
            <person name="Kocsube S."/>
            <person name="Kotiranta H."/>
            <person name="LaButti K.M."/>
            <person name="Lechner B.E."/>
            <person name="Liimatainen K."/>
            <person name="Lipzen A."/>
            <person name="Lukacs Z."/>
            <person name="Mihaltcheva S."/>
            <person name="Morgado L.N."/>
            <person name="Niskanen T."/>
            <person name="Noordeloos M.E."/>
            <person name="Ohm R.A."/>
            <person name="Ortiz-Santana B."/>
            <person name="Ovrebo C."/>
            <person name="Racz N."/>
            <person name="Riley R."/>
            <person name="Savchenko A."/>
            <person name="Shiryaev A."/>
            <person name="Soop K."/>
            <person name="Spirin V."/>
            <person name="Szebenyi C."/>
            <person name="Tomsovsky M."/>
            <person name="Tulloss R.E."/>
            <person name="Uehling J."/>
            <person name="Grigoriev I.V."/>
            <person name="Vagvolgyi C."/>
            <person name="Papp T."/>
            <person name="Martin F.M."/>
            <person name="Miettinen O."/>
            <person name="Hibbett D.S."/>
            <person name="Nagy L.G."/>
        </authorList>
    </citation>
    <scope>NUCLEOTIDE SEQUENCE [LARGE SCALE GENOMIC DNA]</scope>
    <source>
        <strain evidence="1 2">NL-1719</strain>
    </source>
</reference>
<accession>A0ACD3BEV4</accession>
<organism evidence="1 2">
    <name type="scientific">Pluteus cervinus</name>
    <dbReference type="NCBI Taxonomy" id="181527"/>
    <lineage>
        <taxon>Eukaryota</taxon>
        <taxon>Fungi</taxon>
        <taxon>Dikarya</taxon>
        <taxon>Basidiomycota</taxon>
        <taxon>Agaricomycotina</taxon>
        <taxon>Agaricomycetes</taxon>
        <taxon>Agaricomycetidae</taxon>
        <taxon>Agaricales</taxon>
        <taxon>Pluteineae</taxon>
        <taxon>Pluteaceae</taxon>
        <taxon>Pluteus</taxon>
    </lineage>
</organism>
<dbReference type="Proteomes" id="UP000308600">
    <property type="component" value="Unassembled WGS sequence"/>
</dbReference>
<evidence type="ECO:0000313" key="2">
    <source>
        <dbReference type="Proteomes" id="UP000308600"/>
    </source>
</evidence>